<dbReference type="EMBL" id="FOHB01000004">
    <property type="protein sequence ID" value="SES25089.1"/>
    <property type="molecule type" value="Genomic_DNA"/>
</dbReference>
<reference evidence="3" key="1">
    <citation type="submission" date="2016-10" db="EMBL/GenBank/DDBJ databases">
        <authorList>
            <person name="Varghese N."/>
            <person name="Submissions S."/>
        </authorList>
    </citation>
    <scope>NUCLEOTIDE SEQUENCE [LARGE SCALE GENOMIC DNA]</scope>
    <source>
        <strain evidence="3">CGMCC 1.6963</strain>
    </source>
</reference>
<dbReference type="InterPro" id="IPR029068">
    <property type="entry name" value="Glyas_Bleomycin-R_OHBP_Dase"/>
</dbReference>
<evidence type="ECO:0000313" key="2">
    <source>
        <dbReference type="EMBL" id="SES25089.1"/>
    </source>
</evidence>
<evidence type="ECO:0000259" key="1">
    <source>
        <dbReference type="PROSITE" id="PS51819"/>
    </source>
</evidence>
<dbReference type="Proteomes" id="UP000199019">
    <property type="component" value="Unassembled WGS sequence"/>
</dbReference>
<dbReference type="Pfam" id="PF00903">
    <property type="entry name" value="Glyoxalase"/>
    <property type="match status" value="1"/>
</dbReference>
<keyword evidence="3" id="KW-1185">Reference proteome</keyword>
<dbReference type="AlphaFoldDB" id="A0A1H9VU79"/>
<dbReference type="PROSITE" id="PS51819">
    <property type="entry name" value="VOC"/>
    <property type="match status" value="1"/>
</dbReference>
<evidence type="ECO:0000313" key="3">
    <source>
        <dbReference type="Proteomes" id="UP000199019"/>
    </source>
</evidence>
<feature type="domain" description="VOC" evidence="1">
    <location>
        <begin position="10"/>
        <end position="134"/>
    </location>
</feature>
<dbReference type="InterPro" id="IPR004360">
    <property type="entry name" value="Glyas_Fos-R_dOase_dom"/>
</dbReference>
<proteinExistence type="predicted"/>
<dbReference type="RefSeq" id="WP_091758688.1">
    <property type="nucleotide sequence ID" value="NZ_FOHB01000004.1"/>
</dbReference>
<name>A0A1H9VU79_9MICO</name>
<dbReference type="SUPFAM" id="SSF54593">
    <property type="entry name" value="Glyoxalase/Bleomycin resistance protein/Dihydroxybiphenyl dioxygenase"/>
    <property type="match status" value="1"/>
</dbReference>
<protein>
    <recommendedName>
        <fullName evidence="1">VOC domain-containing protein</fullName>
    </recommendedName>
</protein>
<accession>A0A1H9VU79</accession>
<organism evidence="2 3">
    <name type="scientific">Pedococcus cremeus</name>
    <dbReference type="NCBI Taxonomy" id="587636"/>
    <lineage>
        <taxon>Bacteria</taxon>
        <taxon>Bacillati</taxon>
        <taxon>Actinomycetota</taxon>
        <taxon>Actinomycetes</taxon>
        <taxon>Micrococcales</taxon>
        <taxon>Intrasporangiaceae</taxon>
        <taxon>Pedococcus</taxon>
    </lineage>
</organism>
<dbReference type="InterPro" id="IPR037523">
    <property type="entry name" value="VOC_core"/>
</dbReference>
<dbReference type="STRING" id="587636.SAMN05216199_2563"/>
<dbReference type="Gene3D" id="3.10.180.10">
    <property type="entry name" value="2,3-Dihydroxybiphenyl 1,2-Dioxygenase, domain 1"/>
    <property type="match status" value="1"/>
</dbReference>
<sequence length="137" mass="14835">MEEATPAAVRQLRLVVQVDDFEEAVRFYRDTLGLPVELHVESEGGAEVVILDAGRATLELSNAAQVELIDRVEVGRPVSPKFRLALEVTDADGATRRAVEAGAQLVAEPTRTPWDSLNARLETPGGIQLTLFEELGG</sequence>
<gene>
    <name evidence="2" type="ORF">SAMN05216199_2563</name>
</gene>
<dbReference type="OrthoDB" id="956698at2"/>